<evidence type="ECO:0000256" key="9">
    <source>
        <dbReference type="ARBA" id="ARBA00023140"/>
    </source>
</evidence>
<evidence type="ECO:0000256" key="10">
    <source>
        <dbReference type="PIRNR" id="PIRNR000168"/>
    </source>
</evidence>
<evidence type="ECO:0000256" key="4">
    <source>
        <dbReference type="ARBA" id="ARBA00022630"/>
    </source>
</evidence>
<reference evidence="14 15" key="1">
    <citation type="submission" date="2024-02" db="EMBL/GenBank/DDBJ databases">
        <title>Discinaceae phylogenomics.</title>
        <authorList>
            <person name="Dirks A.C."/>
            <person name="James T.Y."/>
        </authorList>
    </citation>
    <scope>NUCLEOTIDE SEQUENCE [LARGE SCALE GENOMIC DNA]</scope>
    <source>
        <strain evidence="14 15">ACD0624</strain>
    </source>
</reference>
<keyword evidence="15" id="KW-1185">Reference proteome</keyword>
<dbReference type="PIRSF" id="PIRSF000168">
    <property type="entry name" value="Acyl-CoA_oxidase"/>
    <property type="match status" value="1"/>
</dbReference>
<comment type="subcellular location">
    <subcellularLocation>
        <location evidence="2">Peroxisome</location>
    </subcellularLocation>
</comment>
<evidence type="ECO:0000256" key="5">
    <source>
        <dbReference type="ARBA" id="ARBA00022827"/>
    </source>
</evidence>
<dbReference type="PANTHER" id="PTHR10909:SF250">
    <property type="entry name" value="PEROXISOMAL ACYL-COENZYME A OXIDASE 1"/>
    <property type="match status" value="1"/>
</dbReference>
<evidence type="ECO:0000256" key="1">
    <source>
        <dbReference type="ARBA" id="ARBA00001974"/>
    </source>
</evidence>
<dbReference type="InterPro" id="IPR009100">
    <property type="entry name" value="AcylCoA_DH/oxidase_NM_dom_sf"/>
</dbReference>
<dbReference type="Pfam" id="PF22924">
    <property type="entry name" value="ACOX_C_alpha1"/>
    <property type="match status" value="1"/>
</dbReference>
<dbReference type="InterPro" id="IPR036250">
    <property type="entry name" value="AcylCo_DH-like_C"/>
</dbReference>
<dbReference type="Proteomes" id="UP001447188">
    <property type="component" value="Unassembled WGS sequence"/>
</dbReference>
<sequence>MSSDLQVARSKSTINASRIGDLLFEPGSRETRIRIAGILEKEPILEKSQRVFLGHTELLHLSLRVSKRLLELCDIYSWTIPEYRIACALQDDRLVISLHDAAFVPVILAQGSDEQQAKWVPKCRRFEVTGCYAQTELAHGNNVQRLETVARYDLAAQEFVISSPRVESAKWWIGGLGVLANHAMVIAILQLPSPSGSIGYKSYGPHLFIVPLRSQTTHEPLPGVTVGTLGPKSYGGFGMVDNGYVHLNDVRIPLENMLNRYSQVTPAGDYIPAKHDKLSYGSMVALRSGIPAEEAWRLARAITIAIRYCVYRRQFSDKKDDIERQVITYASVQYRLYPILAQAYAFIISGRELSSMYLKMNEAIVQRGDFGMLAEMHSLSTALKCKVSSDCARGIEEARKCLGGHGFSHMSGIGPLFANTVASQTYEGDNYVIAQQTARALLKHAAVIRAEGTTKSLPPSSLYLRHTLIPPPQFTTLRSTVVAKANWLDPSTQLAALEHRASFLILDLGLKVARGEKEWQTYSWDCSRVTAAHADVFIVSTFQNAVGRNLPSFSHDEKSAMTLLCSIHALSTIISGLAELFESGFINPMQSRLLRQALDEAVTEVMDVPTAVAMTDAFSFTRYDMGGSILGRDDGKVYQGMWEAAQQTGDGSEFREECLAIIEHYKGQAEEGGSNVRAKL</sequence>
<evidence type="ECO:0000259" key="13">
    <source>
        <dbReference type="Pfam" id="PF22924"/>
    </source>
</evidence>
<comment type="similarity">
    <text evidence="3 10">Belongs to the acyl-CoA oxidase family.</text>
</comment>
<evidence type="ECO:0000256" key="6">
    <source>
        <dbReference type="ARBA" id="ARBA00022832"/>
    </source>
</evidence>
<proteinExistence type="inferred from homology"/>
<feature type="domain" description="Acyl-coenzyme A oxidase N-terminal" evidence="12">
    <location>
        <begin position="30"/>
        <end position="128"/>
    </location>
</feature>
<gene>
    <name evidence="14" type="ORF">Q9L58_004600</name>
</gene>
<keyword evidence="5 10" id="KW-0274">FAD</keyword>
<dbReference type="Pfam" id="PF14749">
    <property type="entry name" value="Acyl-CoA_ox_N"/>
    <property type="match status" value="1"/>
</dbReference>
<name>A0ABR3GKN3_9PEZI</name>
<protein>
    <recommendedName>
        <fullName evidence="10">Acyl-coenzyme A oxidase</fullName>
    </recommendedName>
</protein>
<comment type="cofactor">
    <cofactor evidence="1">
        <name>FAD</name>
        <dbReference type="ChEBI" id="CHEBI:57692"/>
    </cofactor>
</comment>
<keyword evidence="8" id="KW-0443">Lipid metabolism</keyword>
<dbReference type="InterPro" id="IPR046373">
    <property type="entry name" value="Acyl-CoA_Oxase/DH_mid-dom_sf"/>
</dbReference>
<dbReference type="Gene3D" id="2.40.110.10">
    <property type="entry name" value="Butyryl-CoA Dehydrogenase, subunit A, domain 2"/>
    <property type="match status" value="1"/>
</dbReference>
<evidence type="ECO:0000313" key="14">
    <source>
        <dbReference type="EMBL" id="KAL0636451.1"/>
    </source>
</evidence>
<feature type="domain" description="Acyl-CoA oxidase C-terminal" evidence="11">
    <location>
        <begin position="489"/>
        <end position="647"/>
    </location>
</feature>
<evidence type="ECO:0000259" key="11">
    <source>
        <dbReference type="Pfam" id="PF01756"/>
    </source>
</evidence>
<keyword evidence="7" id="KW-0560">Oxidoreductase</keyword>
<dbReference type="InterPro" id="IPR055060">
    <property type="entry name" value="ACOX_C_alpha1"/>
</dbReference>
<dbReference type="InterPro" id="IPR029320">
    <property type="entry name" value="Acyl-CoA_ox_N"/>
</dbReference>
<evidence type="ECO:0000256" key="7">
    <source>
        <dbReference type="ARBA" id="ARBA00023002"/>
    </source>
</evidence>
<dbReference type="Gene3D" id="1.10.540.10">
    <property type="entry name" value="Acyl-CoA dehydrogenase/oxidase, N-terminal domain"/>
    <property type="match status" value="1"/>
</dbReference>
<dbReference type="InterPro" id="IPR002655">
    <property type="entry name" value="Acyl-CoA_oxidase_C"/>
</dbReference>
<comment type="caution">
    <text evidence="14">The sequence shown here is derived from an EMBL/GenBank/DDBJ whole genome shotgun (WGS) entry which is preliminary data.</text>
</comment>
<feature type="domain" description="Acyl-CoA oxidase C-alpha1" evidence="13">
    <location>
        <begin position="280"/>
        <end position="442"/>
    </location>
</feature>
<accession>A0ABR3GKN3</accession>
<dbReference type="Gene3D" id="1.20.140.10">
    <property type="entry name" value="Butyryl-CoA Dehydrogenase, subunit A, domain 3"/>
    <property type="match status" value="2"/>
</dbReference>
<evidence type="ECO:0000259" key="12">
    <source>
        <dbReference type="Pfam" id="PF14749"/>
    </source>
</evidence>
<organism evidence="14 15">
    <name type="scientific">Discina gigas</name>
    <dbReference type="NCBI Taxonomy" id="1032678"/>
    <lineage>
        <taxon>Eukaryota</taxon>
        <taxon>Fungi</taxon>
        <taxon>Dikarya</taxon>
        <taxon>Ascomycota</taxon>
        <taxon>Pezizomycotina</taxon>
        <taxon>Pezizomycetes</taxon>
        <taxon>Pezizales</taxon>
        <taxon>Discinaceae</taxon>
        <taxon>Discina</taxon>
    </lineage>
</organism>
<evidence type="ECO:0000256" key="2">
    <source>
        <dbReference type="ARBA" id="ARBA00004275"/>
    </source>
</evidence>
<evidence type="ECO:0000256" key="3">
    <source>
        <dbReference type="ARBA" id="ARBA00006288"/>
    </source>
</evidence>
<dbReference type="InterPro" id="IPR037069">
    <property type="entry name" value="AcylCoA_DH/ox_N_sf"/>
</dbReference>
<keyword evidence="9" id="KW-0576">Peroxisome</keyword>
<dbReference type="SUPFAM" id="SSF56645">
    <property type="entry name" value="Acyl-CoA dehydrogenase NM domain-like"/>
    <property type="match status" value="1"/>
</dbReference>
<dbReference type="Pfam" id="PF01756">
    <property type="entry name" value="ACOX"/>
    <property type="match status" value="1"/>
</dbReference>
<keyword evidence="4 10" id="KW-0285">Flavoprotein</keyword>
<dbReference type="PANTHER" id="PTHR10909">
    <property type="entry name" value="ELECTRON TRANSPORT OXIDOREDUCTASE"/>
    <property type="match status" value="1"/>
</dbReference>
<dbReference type="EMBL" id="JBBBZM010000050">
    <property type="protein sequence ID" value="KAL0636451.1"/>
    <property type="molecule type" value="Genomic_DNA"/>
</dbReference>
<evidence type="ECO:0000313" key="15">
    <source>
        <dbReference type="Proteomes" id="UP001447188"/>
    </source>
</evidence>
<evidence type="ECO:0000256" key="8">
    <source>
        <dbReference type="ARBA" id="ARBA00023098"/>
    </source>
</evidence>
<keyword evidence="6" id="KW-0276">Fatty acid metabolism</keyword>
<dbReference type="SUPFAM" id="SSF47203">
    <property type="entry name" value="Acyl-CoA dehydrogenase C-terminal domain-like"/>
    <property type="match status" value="2"/>
</dbReference>
<dbReference type="InterPro" id="IPR012258">
    <property type="entry name" value="Acyl-CoA_oxidase"/>
</dbReference>